<gene>
    <name evidence="1" type="ORF">D4764_06G0002060</name>
</gene>
<dbReference type="EMBL" id="RHFK02000019">
    <property type="protein sequence ID" value="TWW58676.1"/>
    <property type="molecule type" value="Genomic_DNA"/>
</dbReference>
<sequence length="71" mass="7392">MTLALLCVELPPGASVGPARGDPGAPQVSHRELAALPADEPTSGVTLTLPEASNKRCCCETKLFLLSDDRC</sequence>
<comment type="caution">
    <text evidence="1">The sequence shown here is derived from an EMBL/GenBank/DDBJ whole genome shotgun (WGS) entry which is preliminary data.</text>
</comment>
<dbReference type="AlphaFoldDB" id="A0A5C6MUB8"/>
<protein>
    <submittedName>
        <fullName evidence="1">Uncharacterized protein</fullName>
    </submittedName>
</protein>
<accession>A0A5C6MUB8</accession>
<dbReference type="Proteomes" id="UP000324091">
    <property type="component" value="Chromosome 6"/>
</dbReference>
<evidence type="ECO:0000313" key="1">
    <source>
        <dbReference type="EMBL" id="TWW58676.1"/>
    </source>
</evidence>
<proteinExistence type="predicted"/>
<keyword evidence="2" id="KW-1185">Reference proteome</keyword>
<evidence type="ECO:0000313" key="2">
    <source>
        <dbReference type="Proteomes" id="UP000324091"/>
    </source>
</evidence>
<organism evidence="1 2">
    <name type="scientific">Takifugu flavidus</name>
    <name type="common">sansaifugu</name>
    <dbReference type="NCBI Taxonomy" id="433684"/>
    <lineage>
        <taxon>Eukaryota</taxon>
        <taxon>Metazoa</taxon>
        <taxon>Chordata</taxon>
        <taxon>Craniata</taxon>
        <taxon>Vertebrata</taxon>
        <taxon>Euteleostomi</taxon>
        <taxon>Actinopterygii</taxon>
        <taxon>Neopterygii</taxon>
        <taxon>Teleostei</taxon>
        <taxon>Neoteleostei</taxon>
        <taxon>Acanthomorphata</taxon>
        <taxon>Eupercaria</taxon>
        <taxon>Tetraodontiformes</taxon>
        <taxon>Tetradontoidea</taxon>
        <taxon>Tetraodontidae</taxon>
        <taxon>Takifugu</taxon>
    </lineage>
</organism>
<name>A0A5C6MUB8_9TELE</name>
<reference evidence="1 2" key="1">
    <citation type="submission" date="2019-04" db="EMBL/GenBank/DDBJ databases">
        <title>Chromosome genome assembly for Takifugu flavidus.</title>
        <authorList>
            <person name="Xiao S."/>
        </authorList>
    </citation>
    <scope>NUCLEOTIDE SEQUENCE [LARGE SCALE GENOMIC DNA]</scope>
    <source>
        <strain evidence="1">HTHZ2018</strain>
        <tissue evidence="1">Muscle</tissue>
    </source>
</reference>